<keyword evidence="2" id="KW-1185">Reference proteome</keyword>
<comment type="caution">
    <text evidence="1">The sequence shown here is derived from an EMBL/GenBank/DDBJ whole genome shotgun (WGS) entry which is preliminary data.</text>
</comment>
<sequence>MAAPVGAQQYPTEWRYLDVAADANGWRSVFREIATINACRSMIGEVVETYLGGPEIAREMGMASSQIGPDASGMFHIRIEEKLAGVVGCTMSSDPALQALSGPEDMIAMFMDKVN</sequence>
<proteinExistence type="predicted"/>
<dbReference type="Proteomes" id="UP001597186">
    <property type="component" value="Unassembled WGS sequence"/>
</dbReference>
<accession>A0ABW4EE92</accession>
<gene>
    <name evidence="1" type="ORF">ACFTOW_05265</name>
</gene>
<organism evidence="1 2">
    <name type="scientific">Lacimonas salitolerans</name>
    <dbReference type="NCBI Taxonomy" id="1323750"/>
    <lineage>
        <taxon>Bacteria</taxon>
        <taxon>Pseudomonadati</taxon>
        <taxon>Pseudomonadota</taxon>
        <taxon>Alphaproteobacteria</taxon>
        <taxon>Rhodobacterales</taxon>
        <taxon>Paracoccaceae</taxon>
        <taxon>Lacimonas</taxon>
    </lineage>
</organism>
<evidence type="ECO:0000313" key="2">
    <source>
        <dbReference type="Proteomes" id="UP001597186"/>
    </source>
</evidence>
<dbReference type="EMBL" id="JBHUDD010000039">
    <property type="protein sequence ID" value="MFD1508806.1"/>
    <property type="molecule type" value="Genomic_DNA"/>
</dbReference>
<evidence type="ECO:0000313" key="1">
    <source>
        <dbReference type="EMBL" id="MFD1508806.1"/>
    </source>
</evidence>
<reference evidence="2" key="1">
    <citation type="journal article" date="2019" name="Int. J. Syst. Evol. Microbiol.">
        <title>The Global Catalogue of Microorganisms (GCM) 10K type strain sequencing project: providing services to taxonomists for standard genome sequencing and annotation.</title>
        <authorList>
            <consortium name="The Broad Institute Genomics Platform"/>
            <consortium name="The Broad Institute Genome Sequencing Center for Infectious Disease"/>
            <person name="Wu L."/>
            <person name="Ma J."/>
        </authorList>
    </citation>
    <scope>NUCLEOTIDE SEQUENCE [LARGE SCALE GENOMIC DNA]</scope>
    <source>
        <strain evidence="2">CGMCC 1.12477</strain>
    </source>
</reference>
<protein>
    <submittedName>
        <fullName evidence="1">Uncharacterized protein</fullName>
    </submittedName>
</protein>
<name>A0ABW4EE92_9RHOB</name>